<dbReference type="PANTHER" id="PTHR47738:SF3">
    <property type="entry name" value="PHOSPHOTRANSFERASE SYSTEM MANNITOL_FRUCTOSE-SPECIFIC IIA DOMAIN CONTAINING PROTEIN"/>
    <property type="match status" value="1"/>
</dbReference>
<dbReference type="CDD" id="cd00211">
    <property type="entry name" value="PTS_IIA_fru"/>
    <property type="match status" value="1"/>
</dbReference>
<evidence type="ECO:0000259" key="1">
    <source>
        <dbReference type="PROSITE" id="PS51094"/>
    </source>
</evidence>
<dbReference type="SUPFAM" id="SSF55804">
    <property type="entry name" value="Phoshotransferase/anion transport protein"/>
    <property type="match status" value="1"/>
</dbReference>
<dbReference type="Gene3D" id="3.40.930.10">
    <property type="entry name" value="Mannitol-specific EII, Chain A"/>
    <property type="match status" value="1"/>
</dbReference>
<evidence type="ECO:0000313" key="3">
    <source>
        <dbReference type="Proteomes" id="UP000321558"/>
    </source>
</evidence>
<protein>
    <submittedName>
        <fullName evidence="2">PTS sugar transporter subunit IIA</fullName>
    </submittedName>
</protein>
<gene>
    <name evidence="2" type="ORF">OSO01_32590</name>
</gene>
<dbReference type="EMBL" id="BJYM01000014">
    <property type="protein sequence ID" value="GEN88520.1"/>
    <property type="molecule type" value="Genomic_DNA"/>
</dbReference>
<feature type="domain" description="PTS EIIA type-2" evidence="1">
    <location>
        <begin position="8"/>
        <end position="155"/>
    </location>
</feature>
<name>A0A511ZM67_9BACI</name>
<accession>A0A511ZM67</accession>
<dbReference type="PROSITE" id="PS51094">
    <property type="entry name" value="PTS_EIIA_TYPE_2"/>
    <property type="match status" value="1"/>
</dbReference>
<organism evidence="2 3">
    <name type="scientific">Oceanobacillus sojae</name>
    <dbReference type="NCBI Taxonomy" id="582851"/>
    <lineage>
        <taxon>Bacteria</taxon>
        <taxon>Bacillati</taxon>
        <taxon>Bacillota</taxon>
        <taxon>Bacilli</taxon>
        <taxon>Bacillales</taxon>
        <taxon>Bacillaceae</taxon>
        <taxon>Oceanobacillus</taxon>
    </lineage>
</organism>
<dbReference type="Pfam" id="PF00359">
    <property type="entry name" value="PTS_EIIA_2"/>
    <property type="match status" value="1"/>
</dbReference>
<keyword evidence="2" id="KW-0762">Sugar transport</keyword>
<keyword evidence="2" id="KW-0813">Transport</keyword>
<evidence type="ECO:0000313" key="2">
    <source>
        <dbReference type="EMBL" id="GEN88520.1"/>
    </source>
</evidence>
<proteinExistence type="predicted"/>
<reference evidence="2 3" key="1">
    <citation type="submission" date="2019-07" db="EMBL/GenBank/DDBJ databases">
        <title>Whole genome shotgun sequence of Oceanobacillus sojae NBRC 105379.</title>
        <authorList>
            <person name="Hosoyama A."/>
            <person name="Uohara A."/>
            <person name="Ohji S."/>
            <person name="Ichikawa N."/>
        </authorList>
    </citation>
    <scope>NUCLEOTIDE SEQUENCE [LARGE SCALE GENOMIC DNA]</scope>
    <source>
        <strain evidence="2 3">NBRC 105379</strain>
    </source>
</reference>
<sequence>MKENEINTLFKKELIRLNEKFTSQEDFFKKVSKWLTKKGYVKDTFYQAIYHREQESPTGLHTPTFDVAIPHTDPEYVYEAFIAVIRPEQPISFREMGNLQGATEPQLLFVIGFKESKDQLSILQNLMKMFQDQKVMDFYLRSNDTEEIYTTINEYLRTAAYKA</sequence>
<dbReference type="InterPro" id="IPR002178">
    <property type="entry name" value="PTS_EIIA_type-2_dom"/>
</dbReference>
<dbReference type="InterPro" id="IPR051541">
    <property type="entry name" value="PTS_SugarTrans_NitroReg"/>
</dbReference>
<dbReference type="Proteomes" id="UP000321558">
    <property type="component" value="Unassembled WGS sequence"/>
</dbReference>
<keyword evidence="3" id="KW-1185">Reference proteome</keyword>
<comment type="caution">
    <text evidence="2">The sequence shown here is derived from an EMBL/GenBank/DDBJ whole genome shotgun (WGS) entry which is preliminary data.</text>
</comment>
<dbReference type="AlphaFoldDB" id="A0A511ZM67"/>
<dbReference type="PANTHER" id="PTHR47738">
    <property type="entry name" value="PTS SYSTEM FRUCTOSE-LIKE EIIA COMPONENT-RELATED"/>
    <property type="match status" value="1"/>
</dbReference>
<dbReference type="InterPro" id="IPR016152">
    <property type="entry name" value="PTrfase/Anion_transptr"/>
</dbReference>
<dbReference type="RefSeq" id="WP_186813685.1">
    <property type="nucleotide sequence ID" value="NZ_BJYM01000014.1"/>
</dbReference>